<evidence type="ECO:0000256" key="1">
    <source>
        <dbReference type="ARBA" id="ARBA00004128"/>
    </source>
</evidence>
<dbReference type="EMBL" id="JAIFTL010000058">
    <property type="protein sequence ID" value="KAG9324730.1"/>
    <property type="molecule type" value="Genomic_DNA"/>
</dbReference>
<evidence type="ECO:0000256" key="15">
    <source>
        <dbReference type="SAM" id="Phobius"/>
    </source>
</evidence>
<name>A0A9P8D1P4_MORAP</name>
<feature type="domain" description="ABC transmembrane type-1" evidence="17">
    <location>
        <begin position="989"/>
        <end position="1270"/>
    </location>
</feature>
<gene>
    <name evidence="18" type="ORF">KVV02_002508</name>
</gene>
<dbReference type="GO" id="GO:0140359">
    <property type="term" value="F:ABC-type transporter activity"/>
    <property type="evidence" value="ECO:0007669"/>
    <property type="project" value="InterPro"/>
</dbReference>
<proteinExistence type="inferred from homology"/>
<dbReference type="Pfam" id="PF00664">
    <property type="entry name" value="ABC_membrane"/>
    <property type="match status" value="2"/>
</dbReference>
<evidence type="ECO:0000256" key="11">
    <source>
        <dbReference type="ARBA" id="ARBA00022989"/>
    </source>
</evidence>
<dbReference type="PROSITE" id="PS00211">
    <property type="entry name" value="ABC_TRANSPORTER_1"/>
    <property type="match status" value="1"/>
</dbReference>
<feature type="compositionally biased region" description="Polar residues" evidence="14">
    <location>
        <begin position="1438"/>
        <end position="1449"/>
    </location>
</feature>
<evidence type="ECO:0000256" key="7">
    <source>
        <dbReference type="ARBA" id="ARBA00022737"/>
    </source>
</evidence>
<dbReference type="Pfam" id="PF00005">
    <property type="entry name" value="ABC_tran"/>
    <property type="match status" value="1"/>
</dbReference>
<dbReference type="SUPFAM" id="SSF90123">
    <property type="entry name" value="ABC transporter transmembrane region"/>
    <property type="match status" value="2"/>
</dbReference>
<dbReference type="FunFam" id="3.40.50.300:FF:000450">
    <property type="entry name" value="ABC transporter C family member 2"/>
    <property type="match status" value="1"/>
</dbReference>
<organism evidence="18 19">
    <name type="scientific">Mortierella alpina</name>
    <name type="common">Oleaginous fungus</name>
    <name type="synonym">Mortierella renispora</name>
    <dbReference type="NCBI Taxonomy" id="64518"/>
    <lineage>
        <taxon>Eukaryota</taxon>
        <taxon>Fungi</taxon>
        <taxon>Fungi incertae sedis</taxon>
        <taxon>Mucoromycota</taxon>
        <taxon>Mortierellomycotina</taxon>
        <taxon>Mortierellomycetes</taxon>
        <taxon>Mortierellales</taxon>
        <taxon>Mortierellaceae</taxon>
        <taxon>Mortierella</taxon>
    </lineage>
</organism>
<dbReference type="Pfam" id="PF24357">
    <property type="entry name" value="TMD0_ABC"/>
    <property type="match status" value="1"/>
</dbReference>
<dbReference type="InterPro" id="IPR056227">
    <property type="entry name" value="TMD0_ABC"/>
</dbReference>
<feature type="transmembrane region" description="Helical" evidence="15">
    <location>
        <begin position="1210"/>
        <end position="1231"/>
    </location>
</feature>
<keyword evidence="4" id="KW-0597">Phosphoprotein</keyword>
<dbReference type="GO" id="GO:0000329">
    <property type="term" value="C:fungal-type vacuole membrane"/>
    <property type="evidence" value="ECO:0007669"/>
    <property type="project" value="UniProtKB-ARBA"/>
</dbReference>
<dbReference type="PROSITE" id="PS50893">
    <property type="entry name" value="ABC_TRANSPORTER_2"/>
    <property type="match status" value="1"/>
</dbReference>
<feature type="transmembrane region" description="Helical" evidence="15">
    <location>
        <begin position="143"/>
        <end position="162"/>
    </location>
</feature>
<evidence type="ECO:0000256" key="14">
    <source>
        <dbReference type="SAM" id="MobiDB-lite"/>
    </source>
</evidence>
<feature type="transmembrane region" description="Helical" evidence="15">
    <location>
        <begin position="1115"/>
        <end position="1140"/>
    </location>
</feature>
<dbReference type="InterPro" id="IPR050173">
    <property type="entry name" value="ABC_transporter_C-like"/>
</dbReference>
<evidence type="ECO:0000256" key="8">
    <source>
        <dbReference type="ARBA" id="ARBA00022741"/>
    </source>
</evidence>
<protein>
    <submittedName>
        <fullName evidence="18">Uncharacterized protein</fullName>
    </submittedName>
</protein>
<evidence type="ECO:0000256" key="12">
    <source>
        <dbReference type="ARBA" id="ARBA00023136"/>
    </source>
</evidence>
<keyword evidence="3" id="KW-0813">Transport</keyword>
<dbReference type="InterPro" id="IPR011527">
    <property type="entry name" value="ABC1_TM_dom"/>
</dbReference>
<dbReference type="GO" id="GO:0016887">
    <property type="term" value="F:ATP hydrolysis activity"/>
    <property type="evidence" value="ECO:0007669"/>
    <property type="project" value="InterPro"/>
</dbReference>
<feature type="transmembrane region" description="Helical" evidence="15">
    <location>
        <begin position="545"/>
        <end position="566"/>
    </location>
</feature>
<dbReference type="InterPro" id="IPR027417">
    <property type="entry name" value="P-loop_NTPase"/>
</dbReference>
<evidence type="ECO:0000259" key="17">
    <source>
        <dbReference type="PROSITE" id="PS50929"/>
    </source>
</evidence>
<keyword evidence="10" id="KW-1278">Translocase</keyword>
<evidence type="ECO:0000256" key="3">
    <source>
        <dbReference type="ARBA" id="ARBA00022448"/>
    </source>
</evidence>
<feature type="region of interest" description="Disordered" evidence="14">
    <location>
        <begin position="932"/>
        <end position="957"/>
    </location>
</feature>
<keyword evidence="9" id="KW-0067">ATP-binding</keyword>
<keyword evidence="8" id="KW-0547">Nucleotide-binding</keyword>
<accession>A0A9P8D1P4</accession>
<feature type="region of interest" description="Disordered" evidence="14">
    <location>
        <begin position="1407"/>
        <end position="1462"/>
    </location>
</feature>
<feature type="transmembrane region" description="Helical" evidence="15">
    <location>
        <begin position="1026"/>
        <end position="1047"/>
    </location>
</feature>
<dbReference type="PANTHER" id="PTHR24223:SF443">
    <property type="entry name" value="MULTIDRUG-RESISTANCE LIKE PROTEIN 1, ISOFORM I"/>
    <property type="match status" value="1"/>
</dbReference>
<keyword evidence="12 15" id="KW-0472">Membrane</keyword>
<evidence type="ECO:0000256" key="5">
    <source>
        <dbReference type="ARBA" id="ARBA00022554"/>
    </source>
</evidence>
<evidence type="ECO:0000256" key="10">
    <source>
        <dbReference type="ARBA" id="ARBA00022967"/>
    </source>
</evidence>
<keyword evidence="5" id="KW-0926">Vacuole</keyword>
<feature type="domain" description="ABC transporter" evidence="16">
    <location>
        <begin position="643"/>
        <end position="867"/>
    </location>
</feature>
<dbReference type="CDD" id="cd18603">
    <property type="entry name" value="ABC_6TM_MRP1_2_3_6_D2_like"/>
    <property type="match status" value="1"/>
</dbReference>
<keyword evidence="13" id="KW-0175">Coiled coil</keyword>
<dbReference type="InterPro" id="IPR036640">
    <property type="entry name" value="ABC1_TM_sf"/>
</dbReference>
<feature type="transmembrane region" description="Helical" evidence="15">
    <location>
        <begin position="431"/>
        <end position="452"/>
    </location>
</feature>
<evidence type="ECO:0000313" key="19">
    <source>
        <dbReference type="Proteomes" id="UP000717515"/>
    </source>
</evidence>
<keyword evidence="6 15" id="KW-0812">Transmembrane</keyword>
<dbReference type="GO" id="GO:0042592">
    <property type="term" value="P:homeostatic process"/>
    <property type="evidence" value="ECO:0007669"/>
    <property type="project" value="UniProtKB-ARBA"/>
</dbReference>
<evidence type="ECO:0000313" key="18">
    <source>
        <dbReference type="EMBL" id="KAG9324730.1"/>
    </source>
</evidence>
<dbReference type="Gene3D" id="3.40.50.300">
    <property type="entry name" value="P-loop containing nucleotide triphosphate hydrolases"/>
    <property type="match status" value="1"/>
</dbReference>
<dbReference type="GO" id="GO:0005524">
    <property type="term" value="F:ATP binding"/>
    <property type="evidence" value="ECO:0007669"/>
    <property type="project" value="UniProtKB-KW"/>
</dbReference>
<dbReference type="InterPro" id="IPR003439">
    <property type="entry name" value="ABC_transporter-like_ATP-bd"/>
</dbReference>
<feature type="transmembrane region" description="Helical" evidence="15">
    <location>
        <begin position="113"/>
        <end position="131"/>
    </location>
</feature>
<dbReference type="InterPro" id="IPR003593">
    <property type="entry name" value="AAA+_ATPase"/>
</dbReference>
<dbReference type="Proteomes" id="UP000717515">
    <property type="component" value="Unassembled WGS sequence"/>
</dbReference>
<feature type="transmembrane region" description="Helical" evidence="15">
    <location>
        <begin position="984"/>
        <end position="1006"/>
    </location>
</feature>
<comment type="subcellular location">
    <subcellularLocation>
        <location evidence="1">Vacuole membrane</location>
        <topology evidence="1">Multi-pass membrane protein</topology>
    </subcellularLocation>
</comment>
<dbReference type="Gene3D" id="1.20.1560.10">
    <property type="entry name" value="ABC transporter type 1, transmembrane domain"/>
    <property type="match status" value="2"/>
</dbReference>
<feature type="compositionally biased region" description="Low complexity" evidence="14">
    <location>
        <begin position="1450"/>
        <end position="1462"/>
    </location>
</feature>
<dbReference type="FunFam" id="1.20.1560.10:FF:000020">
    <property type="entry name" value="ABC metal ion transporter"/>
    <property type="match status" value="1"/>
</dbReference>
<evidence type="ECO:0000256" key="6">
    <source>
        <dbReference type="ARBA" id="ARBA00022692"/>
    </source>
</evidence>
<feature type="domain" description="ABC transmembrane type-1" evidence="17">
    <location>
        <begin position="317"/>
        <end position="602"/>
    </location>
</feature>
<keyword evidence="11 15" id="KW-1133">Transmembrane helix</keyword>
<evidence type="ECO:0000256" key="9">
    <source>
        <dbReference type="ARBA" id="ARBA00022840"/>
    </source>
</evidence>
<dbReference type="SUPFAM" id="SSF52540">
    <property type="entry name" value="P-loop containing nucleoside triphosphate hydrolases"/>
    <property type="match status" value="1"/>
</dbReference>
<feature type="transmembrane region" description="Helical" evidence="15">
    <location>
        <begin position="174"/>
        <end position="193"/>
    </location>
</feature>
<feature type="coiled-coil region" evidence="13">
    <location>
        <begin position="1318"/>
        <end position="1356"/>
    </location>
</feature>
<evidence type="ECO:0000256" key="4">
    <source>
        <dbReference type="ARBA" id="ARBA00022553"/>
    </source>
</evidence>
<dbReference type="CDD" id="cd18595">
    <property type="entry name" value="ABC_6TM_MRP1_2_3_6_D1_like"/>
    <property type="match status" value="1"/>
</dbReference>
<keyword evidence="7" id="KW-0677">Repeat</keyword>
<reference evidence="18" key="1">
    <citation type="submission" date="2021-07" db="EMBL/GenBank/DDBJ databases">
        <title>Draft genome of Mortierella alpina, strain LL118, isolated from an aspen leaf litter sample.</title>
        <authorList>
            <person name="Yang S."/>
            <person name="Vinatzer B.A."/>
        </authorList>
    </citation>
    <scope>NUCLEOTIDE SEQUENCE</scope>
    <source>
        <strain evidence="18">LL118</strain>
    </source>
</reference>
<comment type="caution">
    <text evidence="18">The sequence shown here is derived from an EMBL/GenBank/DDBJ whole genome shotgun (WGS) entry which is preliminary data.</text>
</comment>
<feature type="transmembrane region" description="Helical" evidence="15">
    <location>
        <begin position="1243"/>
        <end position="1262"/>
    </location>
</feature>
<evidence type="ECO:0000256" key="13">
    <source>
        <dbReference type="SAM" id="Coils"/>
    </source>
</evidence>
<dbReference type="FunFam" id="1.20.1560.10:FF:000001">
    <property type="entry name" value="ATP-binding cassette subfamily C member 1"/>
    <property type="match status" value="1"/>
</dbReference>
<feature type="compositionally biased region" description="Low complexity" evidence="14">
    <location>
        <begin position="1681"/>
        <end position="1701"/>
    </location>
</feature>
<dbReference type="PANTHER" id="PTHR24223">
    <property type="entry name" value="ATP-BINDING CASSETTE SUB-FAMILY C"/>
    <property type="match status" value="1"/>
</dbReference>
<feature type="transmembrane region" description="Helical" evidence="15">
    <location>
        <begin position="458"/>
        <end position="479"/>
    </location>
</feature>
<feature type="compositionally biased region" description="Polar residues" evidence="14">
    <location>
        <begin position="1407"/>
        <end position="1428"/>
    </location>
</feature>
<dbReference type="SMART" id="SM00382">
    <property type="entry name" value="AAA"/>
    <property type="match status" value="1"/>
</dbReference>
<dbReference type="InterPro" id="IPR017871">
    <property type="entry name" value="ABC_transporter-like_CS"/>
</dbReference>
<evidence type="ECO:0000259" key="16">
    <source>
        <dbReference type="PROSITE" id="PS50893"/>
    </source>
</evidence>
<sequence length="1884" mass="210068">MREDNTTRASAQAQAIGFCVLEFAHKLIHPADSARPTRHSSSTMSIWQCQHNNPWGPFNPDCPADFTPCFEDTALRLLPVAFLLLAGLPRLVELSKKTSLSHPSQNWRQTLKQIGIVALTILAALMIMQHHHKHLKVAISLEFLSSLVEVLALVLAFVLTVIENRKSFLSSNVLLVFWLLSIASTGIKLRTLALGCVGGNTTETVMYGAKITLTALIFALECVRKDAGVRLDEEDYQKCPEDEANIFSIASFHWVTGLMRKGYANPLTMDDLWVLRKEDQSKNVSITFEKAWEEELKKERPSLVSAISSAFGRPFYIAGLWKAANDILGFLQPVLLREMLRFVMSYKTDNPQPLYRGYTIACLMLACSVSQTTVLHQYFHLCFRTGMHIRAGLVTAIYQKSLKLSNSARQTFTAGEIVNHMSIDAQRVQDLVTYLHVVWSGLFQIGIALYLLYNTMGWAIFAGVTVMILTIPLNARLSVYMKNYQQQQMKNKDTRIKLMNEILNGIRVIKLYAWEGTFLQKVLTVRNEHELATMKKIGYLSAVQSFTWACTPFLVSLSTFTVYALVMKRPMTTDIVFASIALFNLLQFPLAMFPFVISSCVEAYVALGRVYKYLTSSEVDPNAIIIEDPRKLSGHSATDKYTLLVKDASYSWYKDSSPVIKDVNIALKKDCLLTVVGRVGSGKSSLIAALCGDLERVSGEIRVRGSVAFIPQQAWIMNDTLRNNILFGNAYDPHYYKKTIEACCLQPDFDMLSGGDMTEIGERGINLSGGQKARISLARAVYARADIYLFDDPLSAVDAHVGRTIFDKVIGPKGLLAGKTRVFVTHQIQYLMQSTLIMMLREGRVVEQGNFQELMRKRSDVYQLVTEFGNDPSQQTDEPEDGQVEPLVEQNLILEEDVVETDDFPAEEVSLLSTTPRSARRDSIRSVTSVRTLRRPSMASLQQRSKSDKADQAKGTIISEEQMKQGSVNRSVYRAYAKACSYKWVFMYILSMLCSQGASISTSLWLTHWSSDNDSGNVSRSTMYYLGIYAALGLTYAVLTVFQSIILQVHCAIRSARVLHQEMLHSVLRSPMVFFDTTPMGRILNRFSKDQSTIDEVLPRSFGGYSRTLFQVASVLLVVTLSTPSFIVVILPFGFVYLWLQRYYLATSREIRRLDSVSRSPVFAHFQETLGGVCTIRAYRQQNRFIKGNEFHLDQNLRAYYPSIAGNRWLAFRLECLSSIIIFGSAFLAVVSLSRNISVDPGLVGLSLTYALSIVQTLNWFVRQYTEIETNIVSVERLQEYIDLSPEAPEIIDDHRPPQDWPAQGRVDFVNYETRYDSNHLEKSLKDALLEKEMARQELENERERWQDNQNHQISALEQSLVAAKDAEKNTAPVADSTTGANGAHLSTEGMIQALRSQLREAIVRSTPSTNNKNPHLQLQIANSNNGHSGDAGRGSPGRTSPFGQFSQISGRASAGGSVSSLSSGGAVGFSMDALIARVKELVAHSQQLDQDNVQLRQQLDQDNVQLRQQASADELGDDTVPGEGIVATEAAHGHAIGRERALGRARSGDCDRSVHGLFQRFSLRVWRLCGKSTTDGASDLQEIIPIKDKLLQERDQLVREQGVALQRPQSQLTDAAGPYGNKNVWADGTNSNTLPVMSSFDVTELEEFRIKWGKLDEQVGEMRMIIAALESVNSGPGPGAQLLQALSSSQTSPPGSSSKLSETRGLGSVVAHTVERGGVLQPEAIAGRAQRKYTQSDVLQCQQKQYKSRDQEANVVSYINELERVQARLDEFYNGDGMRYKRHGWDARRAYGAEIAKITDWILHLVGGSIGAKRDPGNMVAFAIGLGDFKSSGPQLAPGALLTSESKKHHGRGGKWNKREWRDDLSQVTVSTGLQLPKGQKQH</sequence>
<evidence type="ECO:0000256" key="2">
    <source>
        <dbReference type="ARBA" id="ARBA00009726"/>
    </source>
</evidence>
<feature type="transmembrane region" description="Helical" evidence="15">
    <location>
        <begin position="586"/>
        <end position="607"/>
    </location>
</feature>
<feature type="region of interest" description="Disordered" evidence="14">
    <location>
        <begin position="1681"/>
        <end position="1706"/>
    </location>
</feature>
<dbReference type="PROSITE" id="PS50929">
    <property type="entry name" value="ABC_TM1F"/>
    <property type="match status" value="2"/>
</dbReference>
<comment type="similarity">
    <text evidence="2">Belongs to the ABC transporter superfamily. ABCC family. Conjugate transporter (TC 3.A.1.208) subfamily.</text>
</comment>
<dbReference type="CDD" id="cd03250">
    <property type="entry name" value="ABCC_MRP_domain1"/>
    <property type="match status" value="1"/>
</dbReference>
<feature type="transmembrane region" description="Helical" evidence="15">
    <location>
        <begin position="205"/>
        <end position="223"/>
    </location>
</feature>